<feature type="region of interest" description="Disordered" evidence="8">
    <location>
        <begin position="267"/>
        <end position="544"/>
    </location>
</feature>
<keyword evidence="12" id="KW-1185">Reference proteome</keyword>
<evidence type="ECO:0000259" key="9">
    <source>
        <dbReference type="Pfam" id="PF09302"/>
    </source>
</evidence>
<dbReference type="AlphaFoldDB" id="A0A9P6GB39"/>
<keyword evidence="5" id="KW-0539">Nucleus</keyword>
<feature type="compositionally biased region" description="Basic and acidic residues" evidence="8">
    <location>
        <begin position="506"/>
        <end position="533"/>
    </location>
</feature>
<dbReference type="Proteomes" id="UP000756921">
    <property type="component" value="Unassembled WGS sequence"/>
</dbReference>
<feature type="compositionally biased region" description="Polar residues" evidence="8">
    <location>
        <begin position="459"/>
        <end position="472"/>
    </location>
</feature>
<dbReference type="InterPro" id="IPR053829">
    <property type="entry name" value="XLF-like_CC"/>
</dbReference>
<evidence type="ECO:0000256" key="8">
    <source>
        <dbReference type="SAM" id="MobiDB-lite"/>
    </source>
</evidence>
<evidence type="ECO:0000313" key="12">
    <source>
        <dbReference type="Proteomes" id="UP000756921"/>
    </source>
</evidence>
<comment type="similarity">
    <text evidence="6">Belongs to the XRCC4-XLF family. XLF subfamily.</text>
</comment>
<dbReference type="GO" id="GO:0006303">
    <property type="term" value="P:double-strand break repair via nonhomologous end joining"/>
    <property type="evidence" value="ECO:0007669"/>
    <property type="project" value="UniProtKB-ARBA"/>
</dbReference>
<protein>
    <recommendedName>
        <fullName evidence="7">Non-homologous end-joining factor 1</fullName>
    </recommendedName>
</protein>
<evidence type="ECO:0000256" key="5">
    <source>
        <dbReference type="ARBA" id="ARBA00023242"/>
    </source>
</evidence>
<accession>A0A9P6GB39</accession>
<dbReference type="InterPro" id="IPR038051">
    <property type="entry name" value="XRCC4-like_N_sf"/>
</dbReference>
<dbReference type="InterPro" id="IPR015381">
    <property type="entry name" value="XLF-like_N"/>
</dbReference>
<dbReference type="Gene3D" id="2.170.210.10">
    <property type="entry name" value="DNA double-strand break repair and VJ recombination XRCC4, N-terminal"/>
    <property type="match status" value="1"/>
</dbReference>
<sequence length="544" mass="60441">MSCWRVLQLSDEDTTLPQLLIKTQFASSSYTVFLTDLTNIWSEELDFPGIVRRASDVESPIEVSERDASQLDILFENVQKSLSHSNDSTSVISSDKLDNVILCTTISLPEPLDSLTWKFHLAKGTAAALKNELILPLLISSHVQHVRISRLISVITAKDRAITRLVDQYESSNLDLVAAFPNIGNAKSGKRIVRREQAARHIPGLQTFDPDIWKRETAEMVDTDVSTLGLFQEALSECTLRIPSKLRSRDDGEADWWNDLETSASVSKRAATTRAESHPKPAPFPSRPTAPDSETEEEGTEDEFETHENFNTRELTKKSEPPATLDNAPHEDDTTADDAMGVDQEDEEDDENLDAPPKVHSQSQRSPPRRKVSSPKISTPKIAPPVRADSPPAKPKAKGFKIGGRSKKTNSPPVMSAEETSTSQLQNDDLPTRSKVDEGGIGNRPVKRGFKIGGRARPQTPTGIEESPSSEGSRARRDTSAITQSPLVEPSASATTKVETQESPVEEERKETEEEKVERKRRELKRKNEELAKKQAQSKKKKRF</sequence>
<evidence type="ECO:0000256" key="3">
    <source>
        <dbReference type="ARBA" id="ARBA00023125"/>
    </source>
</evidence>
<evidence type="ECO:0000256" key="6">
    <source>
        <dbReference type="ARBA" id="ARBA00025747"/>
    </source>
</evidence>
<dbReference type="PANTHER" id="PTHR32235">
    <property type="entry name" value="NON-HOMOLOGOUS END-JOINING FACTOR 1"/>
    <property type="match status" value="1"/>
</dbReference>
<feature type="domain" description="XLF-like coiled-coil region" evidence="10">
    <location>
        <begin position="126"/>
        <end position="176"/>
    </location>
</feature>
<keyword evidence="3" id="KW-0238">DNA-binding</keyword>
<dbReference type="PANTHER" id="PTHR32235:SF1">
    <property type="entry name" value="NON-HOMOLOGOUS END-JOINING FACTOR 1"/>
    <property type="match status" value="1"/>
</dbReference>
<evidence type="ECO:0000256" key="7">
    <source>
        <dbReference type="ARBA" id="ARBA00044529"/>
    </source>
</evidence>
<name>A0A9P6GB39_9PLEO</name>
<comment type="caution">
    <text evidence="11">The sequence shown here is derived from an EMBL/GenBank/DDBJ whole genome shotgun (WGS) entry which is preliminary data.</text>
</comment>
<dbReference type="GO" id="GO:0045027">
    <property type="term" value="F:DNA end binding"/>
    <property type="evidence" value="ECO:0007669"/>
    <property type="project" value="TreeGrafter"/>
</dbReference>
<evidence type="ECO:0000256" key="2">
    <source>
        <dbReference type="ARBA" id="ARBA00022763"/>
    </source>
</evidence>
<feature type="compositionally biased region" description="Acidic residues" evidence="8">
    <location>
        <begin position="293"/>
        <end position="305"/>
    </location>
</feature>
<feature type="compositionally biased region" description="Basic and acidic residues" evidence="8">
    <location>
        <begin position="306"/>
        <end position="320"/>
    </location>
</feature>
<dbReference type="Pfam" id="PF21928">
    <property type="entry name" value="XLF_CC"/>
    <property type="match status" value="1"/>
</dbReference>
<gene>
    <name evidence="11" type="ORF">PMIN01_09325</name>
</gene>
<dbReference type="EMBL" id="WJXW01000010">
    <property type="protein sequence ID" value="KAF9732467.1"/>
    <property type="molecule type" value="Genomic_DNA"/>
</dbReference>
<keyword evidence="4" id="KW-0234">DNA repair</keyword>
<dbReference type="Pfam" id="PF09302">
    <property type="entry name" value="XLF"/>
    <property type="match status" value="1"/>
</dbReference>
<feature type="compositionally biased region" description="Acidic residues" evidence="8">
    <location>
        <begin position="343"/>
        <end position="353"/>
    </location>
</feature>
<comment type="subcellular location">
    <subcellularLocation>
        <location evidence="1">Nucleus</location>
    </subcellularLocation>
</comment>
<dbReference type="InterPro" id="IPR052287">
    <property type="entry name" value="NHEJ_factor"/>
</dbReference>
<feature type="compositionally biased region" description="Basic residues" evidence="8">
    <location>
        <begin position="395"/>
        <end position="408"/>
    </location>
</feature>
<reference evidence="11" key="1">
    <citation type="journal article" date="2020" name="Mol. Plant Microbe Interact.">
        <title>Genome Sequence of the Biocontrol Agent Coniothyrium minitans strain Conio (IMI 134523).</title>
        <authorList>
            <person name="Patel D."/>
            <person name="Shittu T.A."/>
            <person name="Baroncelli R."/>
            <person name="Muthumeenakshi S."/>
            <person name="Osborne T.H."/>
            <person name="Janganan T.K."/>
            <person name="Sreenivasaprasad S."/>
        </authorList>
    </citation>
    <scope>NUCLEOTIDE SEQUENCE</scope>
    <source>
        <strain evidence="11">Conio</strain>
    </source>
</reference>
<evidence type="ECO:0000313" key="11">
    <source>
        <dbReference type="EMBL" id="KAF9732467.1"/>
    </source>
</evidence>
<dbReference type="OrthoDB" id="2155935at2759"/>
<evidence type="ECO:0000256" key="1">
    <source>
        <dbReference type="ARBA" id="ARBA00004123"/>
    </source>
</evidence>
<proteinExistence type="inferred from homology"/>
<dbReference type="CDD" id="cd22285">
    <property type="entry name" value="HD_XLF_N"/>
    <property type="match status" value="1"/>
</dbReference>
<evidence type="ECO:0000259" key="10">
    <source>
        <dbReference type="Pfam" id="PF21928"/>
    </source>
</evidence>
<keyword evidence="2" id="KW-0227">DNA damage</keyword>
<dbReference type="GO" id="GO:0032807">
    <property type="term" value="C:DNA ligase IV complex"/>
    <property type="evidence" value="ECO:0007669"/>
    <property type="project" value="TreeGrafter"/>
</dbReference>
<feature type="compositionally biased region" description="Polar residues" evidence="8">
    <location>
        <begin position="480"/>
        <end position="503"/>
    </location>
</feature>
<feature type="domain" description="XLF-like N-terminal" evidence="9">
    <location>
        <begin position="4"/>
        <end position="123"/>
    </location>
</feature>
<evidence type="ECO:0000256" key="4">
    <source>
        <dbReference type="ARBA" id="ARBA00023204"/>
    </source>
</evidence>
<organism evidence="11 12">
    <name type="scientific">Paraphaeosphaeria minitans</name>
    <dbReference type="NCBI Taxonomy" id="565426"/>
    <lineage>
        <taxon>Eukaryota</taxon>
        <taxon>Fungi</taxon>
        <taxon>Dikarya</taxon>
        <taxon>Ascomycota</taxon>
        <taxon>Pezizomycotina</taxon>
        <taxon>Dothideomycetes</taxon>
        <taxon>Pleosporomycetidae</taxon>
        <taxon>Pleosporales</taxon>
        <taxon>Massarineae</taxon>
        <taxon>Didymosphaeriaceae</taxon>
        <taxon>Paraphaeosphaeria</taxon>
    </lineage>
</organism>
<feature type="compositionally biased region" description="Polar residues" evidence="8">
    <location>
        <begin position="409"/>
        <end position="429"/>
    </location>
</feature>